<dbReference type="PANTHER" id="PTHR43333">
    <property type="entry name" value="2-HACID_DH_C DOMAIN-CONTAINING PROTEIN"/>
    <property type="match status" value="1"/>
</dbReference>
<keyword evidence="4" id="KW-0520">NAD</keyword>
<dbReference type="AlphaFoldDB" id="A0A0A2VZ63"/>
<name>A0A0A2VZ63_BEABA</name>
<dbReference type="Gene3D" id="3.40.50.720">
    <property type="entry name" value="NAD(P)-binding Rossmann-like Domain"/>
    <property type="match status" value="2"/>
</dbReference>
<dbReference type="NCBIfam" id="NF012013">
    <property type="entry name" value="PRK15469.1"/>
    <property type="match status" value="1"/>
</dbReference>
<feature type="domain" description="D-isomer specific 2-hydroxyacid dehydrogenase NAD-binding" evidence="6">
    <location>
        <begin position="110"/>
        <end position="282"/>
    </location>
</feature>
<dbReference type="InterPro" id="IPR029753">
    <property type="entry name" value="D-isomer_DH_CS"/>
</dbReference>
<keyword evidence="3" id="KW-0560">Oxidoreductase</keyword>
<evidence type="ECO:0000256" key="3">
    <source>
        <dbReference type="ARBA" id="ARBA00023002"/>
    </source>
</evidence>
<keyword evidence="5" id="KW-0732">Signal</keyword>
<proteinExistence type="predicted"/>
<dbReference type="GO" id="GO:0051287">
    <property type="term" value="F:NAD binding"/>
    <property type="evidence" value="ECO:0007669"/>
    <property type="project" value="InterPro"/>
</dbReference>
<dbReference type="InterPro" id="IPR006140">
    <property type="entry name" value="D-isomer_DH_NAD-bd"/>
</dbReference>
<reference evidence="7 8" key="1">
    <citation type="submission" date="2012-10" db="EMBL/GenBank/DDBJ databases">
        <title>Genome sequencing and analysis of entomopathogenic fungi Beauveria bassiana D1-5.</title>
        <authorList>
            <person name="Li Q."/>
            <person name="Wang L."/>
            <person name="Zhang Z."/>
            <person name="Wang Q."/>
            <person name="Ren J."/>
            <person name="Wang M."/>
            <person name="Xu W."/>
            <person name="Wang J."/>
            <person name="Lu Y."/>
            <person name="Du Q."/>
            <person name="Sun Z."/>
        </authorList>
    </citation>
    <scope>NUCLEOTIDE SEQUENCE [LARGE SCALE GENOMIC DNA]</scope>
    <source>
        <strain evidence="7 8">D1-5</strain>
    </source>
</reference>
<dbReference type="Proteomes" id="UP000030106">
    <property type="component" value="Unassembled WGS sequence"/>
</dbReference>
<keyword evidence="2" id="KW-0521">NADP</keyword>
<protein>
    <submittedName>
        <fullName evidence="7">Glyoxylate/hydroxypyruvate reductase A</fullName>
    </submittedName>
</protein>
<evidence type="ECO:0000313" key="7">
    <source>
        <dbReference type="EMBL" id="KGQ11475.1"/>
    </source>
</evidence>
<dbReference type="InterPro" id="IPR036291">
    <property type="entry name" value="NAD(P)-bd_dom_sf"/>
</dbReference>
<feature type="signal peptide" evidence="5">
    <location>
        <begin position="1"/>
        <end position="18"/>
    </location>
</feature>
<dbReference type="PROSITE" id="PS00671">
    <property type="entry name" value="D_2_HYDROXYACID_DH_3"/>
    <property type="match status" value="1"/>
</dbReference>
<dbReference type="CDD" id="cd12164">
    <property type="entry name" value="GDH_like_2"/>
    <property type="match status" value="1"/>
</dbReference>
<dbReference type="EMBL" id="ANFO01000215">
    <property type="protein sequence ID" value="KGQ11475.1"/>
    <property type="molecule type" value="Genomic_DNA"/>
</dbReference>
<dbReference type="Pfam" id="PF02826">
    <property type="entry name" value="2-Hacid_dh_C"/>
    <property type="match status" value="1"/>
</dbReference>
<dbReference type="SUPFAM" id="SSF51735">
    <property type="entry name" value="NAD(P)-binding Rossmann-fold domains"/>
    <property type="match status" value="1"/>
</dbReference>
<dbReference type="HOGENOM" id="CLU_019796_1_0_1"/>
<gene>
    <name evidence="7" type="ORF">BBAD15_g2791</name>
</gene>
<comment type="caution">
    <text evidence="7">The sequence shown here is derived from an EMBL/GenBank/DDBJ whole genome shotgun (WGS) entry which is preliminary data.</text>
</comment>
<dbReference type="FunFam" id="3.40.50.720:FF:000110">
    <property type="entry name" value="Glyoxylate/hydroxypyruvate reductase A"/>
    <property type="match status" value="1"/>
</dbReference>
<evidence type="ECO:0000256" key="5">
    <source>
        <dbReference type="SAM" id="SignalP"/>
    </source>
</evidence>
<organism evidence="7 8">
    <name type="scientific">Beauveria bassiana D1-5</name>
    <dbReference type="NCBI Taxonomy" id="1245745"/>
    <lineage>
        <taxon>Eukaryota</taxon>
        <taxon>Fungi</taxon>
        <taxon>Dikarya</taxon>
        <taxon>Ascomycota</taxon>
        <taxon>Pezizomycotina</taxon>
        <taxon>Sordariomycetes</taxon>
        <taxon>Hypocreomycetidae</taxon>
        <taxon>Hypocreales</taxon>
        <taxon>Cordycipitaceae</taxon>
        <taxon>Beauveria</taxon>
    </lineage>
</organism>
<keyword evidence="7" id="KW-0670">Pyruvate</keyword>
<evidence type="ECO:0000256" key="1">
    <source>
        <dbReference type="ARBA" id="ARBA00022490"/>
    </source>
</evidence>
<evidence type="ECO:0000313" key="8">
    <source>
        <dbReference type="Proteomes" id="UP000030106"/>
    </source>
</evidence>
<dbReference type="GO" id="GO:0016491">
    <property type="term" value="F:oxidoreductase activity"/>
    <property type="evidence" value="ECO:0007669"/>
    <property type="project" value="UniProtKB-KW"/>
</dbReference>
<evidence type="ECO:0000259" key="6">
    <source>
        <dbReference type="Pfam" id="PF02826"/>
    </source>
</evidence>
<sequence>MLLFIALGLAWLFDSGKPKKKKEAQALPGARVRQWKQGDQQPADYALVWHPPVEMLSGRKGLKGVFALGAGVDAILSKLQAHPDMLPDGVPLFRLEDTGMGLQMQEYAVSQVLHWFRRFDDYQRQKQQGEWRPLDDYRREDFTIGILGAGVLGGKVAESLVAWGFPVRCWSRSKKDLPGVESFAGGEGLPAFLKGTRVLINLLPNTPQTVGIINRELLSQLAKDAYVINLARGVHLVEADLLAALDAGQLKGAMLDVFSKEPLPENNPLWAHPRVAITPHVAAVTRPDEAIAYIAKTITQLENGEAVSGEVSLQHGY</sequence>
<dbReference type="STRING" id="1245745.A0A0A2VZ63"/>
<keyword evidence="1" id="KW-0963">Cytoplasm</keyword>
<accession>A0A0A2VZ63</accession>
<dbReference type="PANTHER" id="PTHR43333:SF1">
    <property type="entry name" value="D-ISOMER SPECIFIC 2-HYDROXYACID DEHYDROGENASE NAD-BINDING DOMAIN-CONTAINING PROTEIN"/>
    <property type="match status" value="1"/>
</dbReference>
<evidence type="ECO:0000256" key="2">
    <source>
        <dbReference type="ARBA" id="ARBA00022857"/>
    </source>
</evidence>
<feature type="chain" id="PRO_5002007363" evidence="5">
    <location>
        <begin position="19"/>
        <end position="317"/>
    </location>
</feature>
<evidence type="ECO:0000256" key="4">
    <source>
        <dbReference type="ARBA" id="ARBA00023027"/>
    </source>
</evidence>